<evidence type="ECO:0000256" key="1">
    <source>
        <dbReference type="SAM" id="MobiDB-lite"/>
    </source>
</evidence>
<feature type="compositionally biased region" description="Polar residues" evidence="1">
    <location>
        <begin position="44"/>
        <end position="57"/>
    </location>
</feature>
<organism evidence="2">
    <name type="scientific">Tanacetum cinerariifolium</name>
    <name type="common">Dalmatian daisy</name>
    <name type="synonym">Chrysanthemum cinerariifolium</name>
    <dbReference type="NCBI Taxonomy" id="118510"/>
    <lineage>
        <taxon>Eukaryota</taxon>
        <taxon>Viridiplantae</taxon>
        <taxon>Streptophyta</taxon>
        <taxon>Embryophyta</taxon>
        <taxon>Tracheophyta</taxon>
        <taxon>Spermatophyta</taxon>
        <taxon>Magnoliopsida</taxon>
        <taxon>eudicotyledons</taxon>
        <taxon>Gunneridae</taxon>
        <taxon>Pentapetalae</taxon>
        <taxon>asterids</taxon>
        <taxon>campanulids</taxon>
        <taxon>Asterales</taxon>
        <taxon>Asteraceae</taxon>
        <taxon>Asteroideae</taxon>
        <taxon>Anthemideae</taxon>
        <taxon>Anthemidinae</taxon>
        <taxon>Tanacetum</taxon>
    </lineage>
</organism>
<dbReference type="AlphaFoldDB" id="A0A699UPI3"/>
<feature type="region of interest" description="Disordered" evidence="1">
    <location>
        <begin position="26"/>
        <end position="81"/>
    </location>
</feature>
<protein>
    <submittedName>
        <fullName evidence="2">Nucleotide-binding alpha-beta plait domain-containing protein</fullName>
    </submittedName>
</protein>
<dbReference type="EMBL" id="BKCJ011331931">
    <property type="protein sequence ID" value="GFD21744.1"/>
    <property type="molecule type" value="Genomic_DNA"/>
</dbReference>
<proteinExistence type="predicted"/>
<reference evidence="2" key="1">
    <citation type="journal article" date="2019" name="Sci. Rep.">
        <title>Draft genome of Tanacetum cinerariifolium, the natural source of mosquito coil.</title>
        <authorList>
            <person name="Yamashiro T."/>
            <person name="Shiraishi A."/>
            <person name="Satake H."/>
            <person name="Nakayama K."/>
        </authorList>
    </citation>
    <scope>NUCLEOTIDE SEQUENCE</scope>
</reference>
<sequence length="81" mass="9194">SIPHSKPQSEDPFGVYELLNKKKKVTNNECESQNSPTYPPGFTPNDNAEENINTSNVEPIERGHNGDKEKGEFFFPESRQK</sequence>
<accession>A0A699UPI3</accession>
<feature type="compositionally biased region" description="Basic and acidic residues" evidence="1">
    <location>
        <begin position="59"/>
        <end position="81"/>
    </location>
</feature>
<evidence type="ECO:0000313" key="2">
    <source>
        <dbReference type="EMBL" id="GFD21744.1"/>
    </source>
</evidence>
<feature type="compositionally biased region" description="Polar residues" evidence="1">
    <location>
        <begin position="27"/>
        <end position="36"/>
    </location>
</feature>
<gene>
    <name evidence="2" type="ORF">Tci_893713</name>
</gene>
<name>A0A699UPI3_TANCI</name>
<feature type="non-terminal residue" evidence="2">
    <location>
        <position position="1"/>
    </location>
</feature>
<comment type="caution">
    <text evidence="2">The sequence shown here is derived from an EMBL/GenBank/DDBJ whole genome shotgun (WGS) entry which is preliminary data.</text>
</comment>